<evidence type="ECO:0000313" key="7">
    <source>
        <dbReference type="Proteomes" id="UP000245138"/>
    </source>
</evidence>
<accession>A0A2U1TTQ2</accession>
<dbReference type="RefSeq" id="WP_109054124.1">
    <property type="nucleotide sequence ID" value="NZ_QDKJ01000006.1"/>
</dbReference>
<evidence type="ECO:0000256" key="1">
    <source>
        <dbReference type="ARBA" id="ARBA00002247"/>
    </source>
</evidence>
<dbReference type="OrthoDB" id="9811868at2"/>
<dbReference type="Proteomes" id="UP000245138">
    <property type="component" value="Unassembled WGS sequence"/>
</dbReference>
<dbReference type="Pfam" id="PF03206">
    <property type="entry name" value="NifW"/>
    <property type="match status" value="1"/>
</dbReference>
<gene>
    <name evidence="6" type="ORF">B4923_09560</name>
</gene>
<proteinExistence type="inferred from homology"/>
<organism evidence="6 7">
    <name type="scientific">Brenneria roseae subsp. americana</name>
    <dbReference type="NCBI Taxonomy" id="1508507"/>
    <lineage>
        <taxon>Bacteria</taxon>
        <taxon>Pseudomonadati</taxon>
        <taxon>Pseudomonadota</taxon>
        <taxon>Gammaproteobacteria</taxon>
        <taxon>Enterobacterales</taxon>
        <taxon>Pectobacteriaceae</taxon>
        <taxon>Brenneria</taxon>
    </lineage>
</organism>
<keyword evidence="7" id="KW-1185">Reference proteome</keyword>
<evidence type="ECO:0000256" key="2">
    <source>
        <dbReference type="ARBA" id="ARBA00008351"/>
    </source>
</evidence>
<dbReference type="EMBL" id="QDKJ01000006">
    <property type="protein sequence ID" value="PWC12770.1"/>
    <property type="molecule type" value="Genomic_DNA"/>
</dbReference>
<evidence type="ECO:0000313" key="6">
    <source>
        <dbReference type="EMBL" id="PWC12770.1"/>
    </source>
</evidence>
<sequence length="116" mass="13994">MDWFDELPGVSQLESAEDFLRFFAIPFDAQQVRVRHLHILHAFSRRLRQYRPAEEPPMPPQQRQQFRLDQVRTMLQESYLFVVSGELRERSELKVYQRTVRCFIPWLLLDDEGDVT</sequence>
<name>A0A2U1TTQ2_9GAMM</name>
<protein>
    <recommendedName>
        <fullName evidence="4">Nitrogenase-stabilizing/protective protein NifW</fullName>
    </recommendedName>
</protein>
<reference evidence="6 7" key="1">
    <citation type="submission" date="2018-04" db="EMBL/GenBank/DDBJ databases">
        <title>Brenneria corticis sp.nov.</title>
        <authorList>
            <person name="Li Y."/>
        </authorList>
    </citation>
    <scope>NUCLEOTIDE SEQUENCE [LARGE SCALE GENOMIC DNA]</scope>
    <source>
        <strain evidence="6 7">LMG 27715</strain>
    </source>
</reference>
<evidence type="ECO:0000256" key="4">
    <source>
        <dbReference type="ARBA" id="ARBA00016274"/>
    </source>
</evidence>
<comment type="similarity">
    <text evidence="2">Belongs to the NifW family.</text>
</comment>
<comment type="caution">
    <text evidence="6">The sequence shown here is derived from an EMBL/GenBank/DDBJ whole genome shotgun (WGS) entry which is preliminary data.</text>
</comment>
<comment type="subunit">
    <text evidence="3">Homotrimer; associates with NifD.</text>
</comment>
<evidence type="ECO:0000256" key="5">
    <source>
        <dbReference type="ARBA" id="ARBA00023231"/>
    </source>
</evidence>
<dbReference type="AlphaFoldDB" id="A0A2U1TTQ2"/>
<keyword evidence="5" id="KW-0535">Nitrogen fixation</keyword>
<evidence type="ECO:0000256" key="3">
    <source>
        <dbReference type="ARBA" id="ARBA00011284"/>
    </source>
</evidence>
<dbReference type="InterPro" id="IPR004893">
    <property type="entry name" value="NifW"/>
</dbReference>
<comment type="function">
    <text evidence="1">May protect the nitrogenase Fe-Mo protein from oxidative damage.</text>
</comment>
<dbReference type="GO" id="GO:0009399">
    <property type="term" value="P:nitrogen fixation"/>
    <property type="evidence" value="ECO:0007669"/>
    <property type="project" value="InterPro"/>
</dbReference>